<organism evidence="2 3">
    <name type="scientific">Pleurodeles waltl</name>
    <name type="common">Iberian ribbed newt</name>
    <dbReference type="NCBI Taxonomy" id="8319"/>
    <lineage>
        <taxon>Eukaryota</taxon>
        <taxon>Metazoa</taxon>
        <taxon>Chordata</taxon>
        <taxon>Craniata</taxon>
        <taxon>Vertebrata</taxon>
        <taxon>Euteleostomi</taxon>
        <taxon>Amphibia</taxon>
        <taxon>Batrachia</taxon>
        <taxon>Caudata</taxon>
        <taxon>Salamandroidea</taxon>
        <taxon>Salamandridae</taxon>
        <taxon>Pleurodelinae</taxon>
        <taxon>Pleurodeles</taxon>
    </lineage>
</organism>
<gene>
    <name evidence="2" type="ORF">NDU88_001198</name>
</gene>
<evidence type="ECO:0000256" key="1">
    <source>
        <dbReference type="SAM" id="MobiDB-lite"/>
    </source>
</evidence>
<evidence type="ECO:0000313" key="2">
    <source>
        <dbReference type="EMBL" id="KAJ1122713.1"/>
    </source>
</evidence>
<accession>A0AAV7PAG4</accession>
<feature type="compositionally biased region" description="Basic and acidic residues" evidence="1">
    <location>
        <begin position="49"/>
        <end position="87"/>
    </location>
</feature>
<proteinExistence type="predicted"/>
<protein>
    <submittedName>
        <fullName evidence="2">Uncharacterized protein</fullName>
    </submittedName>
</protein>
<evidence type="ECO:0000313" key="3">
    <source>
        <dbReference type="Proteomes" id="UP001066276"/>
    </source>
</evidence>
<keyword evidence="3" id="KW-1185">Reference proteome</keyword>
<dbReference type="Proteomes" id="UP001066276">
    <property type="component" value="Chromosome 7"/>
</dbReference>
<name>A0AAV7PAG4_PLEWA</name>
<sequence length="101" mass="11192">MHCQSYDSCGKEGETGREPVSRGTPGTLRECWLVCVEVRDATAPGCSNHDMKLVEPRDGAHAEAMENRDGGESRDRNLPTPPEDSRMLTEPVWQPRKQSPA</sequence>
<reference evidence="2" key="1">
    <citation type="journal article" date="2022" name="bioRxiv">
        <title>Sequencing and chromosome-scale assembly of the giantPleurodeles waltlgenome.</title>
        <authorList>
            <person name="Brown T."/>
            <person name="Elewa A."/>
            <person name="Iarovenko S."/>
            <person name="Subramanian E."/>
            <person name="Araus A.J."/>
            <person name="Petzold A."/>
            <person name="Susuki M."/>
            <person name="Suzuki K.-i.T."/>
            <person name="Hayashi T."/>
            <person name="Toyoda A."/>
            <person name="Oliveira C."/>
            <person name="Osipova E."/>
            <person name="Leigh N.D."/>
            <person name="Simon A."/>
            <person name="Yun M.H."/>
        </authorList>
    </citation>
    <scope>NUCLEOTIDE SEQUENCE</scope>
    <source>
        <strain evidence="2">20211129_DDA</strain>
        <tissue evidence="2">Liver</tissue>
    </source>
</reference>
<dbReference type="EMBL" id="JANPWB010000011">
    <property type="protein sequence ID" value="KAJ1122713.1"/>
    <property type="molecule type" value="Genomic_DNA"/>
</dbReference>
<feature type="region of interest" description="Disordered" evidence="1">
    <location>
        <begin position="43"/>
        <end position="101"/>
    </location>
</feature>
<dbReference type="AlphaFoldDB" id="A0AAV7PAG4"/>
<feature type="compositionally biased region" description="Basic and acidic residues" evidence="1">
    <location>
        <begin position="9"/>
        <end position="20"/>
    </location>
</feature>
<comment type="caution">
    <text evidence="2">The sequence shown here is derived from an EMBL/GenBank/DDBJ whole genome shotgun (WGS) entry which is preliminary data.</text>
</comment>
<feature type="region of interest" description="Disordered" evidence="1">
    <location>
        <begin position="1"/>
        <end position="25"/>
    </location>
</feature>